<evidence type="ECO:0000256" key="6">
    <source>
        <dbReference type="ARBA" id="ARBA00022801"/>
    </source>
</evidence>
<dbReference type="GO" id="GO:0006508">
    <property type="term" value="P:proteolysis"/>
    <property type="evidence" value="ECO:0007669"/>
    <property type="project" value="UniProtKB-KW"/>
</dbReference>
<evidence type="ECO:0000313" key="15">
    <source>
        <dbReference type="Proteomes" id="UP000188219"/>
    </source>
</evidence>
<dbReference type="Proteomes" id="UP000188219">
    <property type="component" value="Chromosome"/>
</dbReference>
<evidence type="ECO:0000256" key="2">
    <source>
        <dbReference type="ARBA" id="ARBA00008683"/>
    </source>
</evidence>
<dbReference type="RefSeq" id="WP_077402663.1">
    <property type="nucleotide sequence ID" value="NZ_CP019650.1"/>
</dbReference>
<dbReference type="AlphaFoldDB" id="A0A1Q2M430"/>
<dbReference type="Pfam" id="PF08496">
    <property type="entry name" value="Peptidase_S49_N"/>
    <property type="match status" value="1"/>
</dbReference>
<accession>A0A1Q2M430</accession>
<evidence type="ECO:0000256" key="5">
    <source>
        <dbReference type="ARBA" id="ARBA00022692"/>
    </source>
</evidence>
<keyword evidence="15" id="KW-1185">Reference proteome</keyword>
<dbReference type="Gene3D" id="6.20.330.10">
    <property type="match status" value="1"/>
</dbReference>
<dbReference type="GO" id="GO:0004252">
    <property type="term" value="F:serine-type endopeptidase activity"/>
    <property type="evidence" value="ECO:0007669"/>
    <property type="project" value="InterPro"/>
</dbReference>
<dbReference type="EMBL" id="CP019650">
    <property type="protein sequence ID" value="AQQ67409.1"/>
    <property type="molecule type" value="Genomic_DNA"/>
</dbReference>
<evidence type="ECO:0000256" key="4">
    <source>
        <dbReference type="ARBA" id="ARBA00022670"/>
    </source>
</evidence>
<dbReference type="CDD" id="cd07023">
    <property type="entry name" value="S49_Sppa_N_C"/>
    <property type="match status" value="1"/>
</dbReference>
<keyword evidence="8 11" id="KW-1133">Transmembrane helix</keyword>
<dbReference type="InterPro" id="IPR002142">
    <property type="entry name" value="Peptidase_S49"/>
</dbReference>
<evidence type="ECO:0000313" key="14">
    <source>
        <dbReference type="EMBL" id="AQQ67409.1"/>
    </source>
</evidence>
<evidence type="ECO:0000256" key="7">
    <source>
        <dbReference type="ARBA" id="ARBA00022825"/>
    </source>
</evidence>
<evidence type="ECO:0000256" key="9">
    <source>
        <dbReference type="ARBA" id="ARBA00023136"/>
    </source>
</evidence>
<feature type="domain" description="Peptidase S49 N-terminal proteobacteria" evidence="13">
    <location>
        <begin position="2"/>
        <end position="208"/>
    </location>
</feature>
<keyword evidence="9 11" id="KW-0472">Membrane</keyword>
<feature type="compositionally biased region" description="Basic and acidic residues" evidence="10">
    <location>
        <begin position="94"/>
        <end position="115"/>
    </location>
</feature>
<feature type="domain" description="Peptidase S49" evidence="12">
    <location>
        <begin position="212"/>
        <end position="359"/>
    </location>
</feature>
<keyword evidence="3" id="KW-1003">Cell membrane</keyword>
<evidence type="ECO:0000256" key="8">
    <source>
        <dbReference type="ARBA" id="ARBA00022989"/>
    </source>
</evidence>
<evidence type="ECO:0000259" key="13">
    <source>
        <dbReference type="Pfam" id="PF08496"/>
    </source>
</evidence>
<dbReference type="eggNOG" id="COG0616">
    <property type="taxonomic scope" value="Bacteria"/>
</dbReference>
<evidence type="ECO:0000256" key="11">
    <source>
        <dbReference type="SAM" id="Phobius"/>
    </source>
</evidence>
<keyword evidence="4 14" id="KW-0645">Protease</keyword>
<dbReference type="KEGG" id="maga:Mag101_06985"/>
<name>A0A1Q2M430_9GAMM</name>
<comment type="subcellular location">
    <subcellularLocation>
        <location evidence="1">Cell membrane</location>
    </subcellularLocation>
</comment>
<evidence type="ECO:0000259" key="12">
    <source>
        <dbReference type="Pfam" id="PF01343"/>
    </source>
</evidence>
<protein>
    <submittedName>
        <fullName evidence="14">Protease SohB</fullName>
    </submittedName>
</protein>
<sequence length="402" mass="44607">MEFLSEYGLFLAKVVTIVVALLVVIGFIVANRAHMKDRQPGHVAVTRLNDRYEDMKETLLEAVMSEADYAERRKQHEKDKKAEAKALAKKRKAELKADAKARKEHDKHPDTEASREAPLPEQAEADAETGADPVEGEVVSAGEADEPVERKRLFVVHFDGDIKASALSNLREEITAILQVASKEDEVVVCLESPGGMVANYGLAASQLARVRSASVKLTIVVDKVAASGGYMMACVADRILAAPFAMLGSIGVVAQLPNFHRLLQRNDVDFELFTAGEYKRTVTMFGENTPEGKEKFQSDLEEIHTLFQHFVHEYRPQLDINKVATGEVWFGQKALDLALVDELKTSDEYLTSRAANADLYQVEYKERQNIAKKMGIAAQLGVESAATRLFSRLAAWRHHAQ</sequence>
<dbReference type="NCBIfam" id="NF008745">
    <property type="entry name" value="PRK11778.1"/>
    <property type="match status" value="1"/>
</dbReference>
<dbReference type="Pfam" id="PF01343">
    <property type="entry name" value="Peptidase_S49"/>
    <property type="match status" value="1"/>
</dbReference>
<feature type="region of interest" description="Disordered" evidence="10">
    <location>
        <begin position="94"/>
        <end position="133"/>
    </location>
</feature>
<dbReference type="InterPro" id="IPR029045">
    <property type="entry name" value="ClpP/crotonase-like_dom_sf"/>
</dbReference>
<dbReference type="InterPro" id="IPR013703">
    <property type="entry name" value="Peptidase_S49_N_proteobac"/>
</dbReference>
<gene>
    <name evidence="14" type="ORF">Mag101_06985</name>
</gene>
<feature type="transmembrane region" description="Helical" evidence="11">
    <location>
        <begin position="6"/>
        <end position="30"/>
    </location>
</feature>
<dbReference type="STRING" id="260552.Mag101_06985"/>
<organism evidence="14 15">
    <name type="scientific">Microbulbifer agarilyticus</name>
    <dbReference type="NCBI Taxonomy" id="260552"/>
    <lineage>
        <taxon>Bacteria</taxon>
        <taxon>Pseudomonadati</taxon>
        <taxon>Pseudomonadota</taxon>
        <taxon>Gammaproteobacteria</taxon>
        <taxon>Cellvibrionales</taxon>
        <taxon>Microbulbiferaceae</taxon>
        <taxon>Microbulbifer</taxon>
    </lineage>
</organism>
<dbReference type="PANTHER" id="PTHR42987">
    <property type="entry name" value="PEPTIDASE S49"/>
    <property type="match status" value="1"/>
</dbReference>
<keyword evidence="7" id="KW-0720">Serine protease</keyword>
<dbReference type="InterPro" id="IPR047272">
    <property type="entry name" value="S49_SppA_C"/>
</dbReference>
<dbReference type="SUPFAM" id="SSF52096">
    <property type="entry name" value="ClpP/crotonase"/>
    <property type="match status" value="1"/>
</dbReference>
<reference evidence="14" key="1">
    <citation type="submission" date="2017-02" db="EMBL/GenBank/DDBJ databases">
        <title>Genome of Microbulbifer agarilyticus GP101.</title>
        <authorList>
            <person name="Jung J."/>
            <person name="Bae S.S."/>
            <person name="Baek K."/>
        </authorList>
    </citation>
    <scope>NUCLEOTIDE SEQUENCE [LARGE SCALE GENOMIC DNA]</scope>
    <source>
        <strain evidence="14">GP101</strain>
    </source>
</reference>
<evidence type="ECO:0000256" key="3">
    <source>
        <dbReference type="ARBA" id="ARBA00022475"/>
    </source>
</evidence>
<comment type="similarity">
    <text evidence="2">Belongs to the peptidase S49 family.</text>
</comment>
<dbReference type="OrthoDB" id="5614232at2"/>
<dbReference type="Gene3D" id="3.90.226.10">
    <property type="entry name" value="2-enoyl-CoA Hydratase, Chain A, domain 1"/>
    <property type="match status" value="1"/>
</dbReference>
<proteinExistence type="inferred from homology"/>
<evidence type="ECO:0000256" key="10">
    <source>
        <dbReference type="SAM" id="MobiDB-lite"/>
    </source>
</evidence>
<keyword evidence="5 11" id="KW-0812">Transmembrane</keyword>
<dbReference type="GO" id="GO:0005886">
    <property type="term" value="C:plasma membrane"/>
    <property type="evidence" value="ECO:0007669"/>
    <property type="project" value="UniProtKB-SubCell"/>
</dbReference>
<evidence type="ECO:0000256" key="1">
    <source>
        <dbReference type="ARBA" id="ARBA00004236"/>
    </source>
</evidence>
<dbReference type="PANTHER" id="PTHR42987:SF4">
    <property type="entry name" value="PROTEASE SOHB-RELATED"/>
    <property type="match status" value="1"/>
</dbReference>
<keyword evidence="6" id="KW-0378">Hydrolase</keyword>